<evidence type="ECO:0000313" key="2">
    <source>
        <dbReference type="Proteomes" id="UP000193922"/>
    </source>
</evidence>
<proteinExistence type="predicted"/>
<dbReference type="Proteomes" id="UP000193922">
    <property type="component" value="Unassembled WGS sequence"/>
</dbReference>
<protein>
    <submittedName>
        <fullName evidence="1">Uncharacterized protein</fullName>
    </submittedName>
</protein>
<dbReference type="GeneID" id="63802334"/>
<organism evidence="1 2">
    <name type="scientific">Linderina pennispora</name>
    <dbReference type="NCBI Taxonomy" id="61395"/>
    <lineage>
        <taxon>Eukaryota</taxon>
        <taxon>Fungi</taxon>
        <taxon>Fungi incertae sedis</taxon>
        <taxon>Zoopagomycota</taxon>
        <taxon>Kickxellomycotina</taxon>
        <taxon>Kickxellomycetes</taxon>
        <taxon>Kickxellales</taxon>
        <taxon>Kickxellaceae</taxon>
        <taxon>Linderina</taxon>
    </lineage>
</organism>
<dbReference type="AlphaFoldDB" id="A0A1Y1W2S2"/>
<evidence type="ECO:0000313" key="1">
    <source>
        <dbReference type="EMBL" id="ORX67585.1"/>
    </source>
</evidence>
<keyword evidence="2" id="KW-1185">Reference proteome</keyword>
<dbReference type="RefSeq" id="XP_040741472.1">
    <property type="nucleotide sequence ID" value="XM_040885686.1"/>
</dbReference>
<dbReference type="EMBL" id="MCFD01000012">
    <property type="protein sequence ID" value="ORX67585.1"/>
    <property type="molecule type" value="Genomic_DNA"/>
</dbReference>
<reference evidence="1 2" key="1">
    <citation type="submission" date="2016-07" db="EMBL/GenBank/DDBJ databases">
        <title>Pervasive Adenine N6-methylation of Active Genes in Fungi.</title>
        <authorList>
            <consortium name="DOE Joint Genome Institute"/>
            <person name="Mondo S.J."/>
            <person name="Dannebaum R.O."/>
            <person name="Kuo R.C."/>
            <person name="Labutti K."/>
            <person name="Haridas S."/>
            <person name="Kuo A."/>
            <person name="Salamov A."/>
            <person name="Ahrendt S.R."/>
            <person name="Lipzen A."/>
            <person name="Sullivan W."/>
            <person name="Andreopoulos W.B."/>
            <person name="Clum A."/>
            <person name="Lindquist E."/>
            <person name="Daum C."/>
            <person name="Ramamoorthy G.K."/>
            <person name="Gryganskyi A."/>
            <person name="Culley D."/>
            <person name="Magnuson J.K."/>
            <person name="James T.Y."/>
            <person name="O'Malley M.A."/>
            <person name="Stajich J.E."/>
            <person name="Spatafora J.W."/>
            <person name="Visel A."/>
            <person name="Grigoriev I.V."/>
        </authorList>
    </citation>
    <scope>NUCLEOTIDE SEQUENCE [LARGE SCALE GENOMIC DNA]</scope>
    <source>
        <strain evidence="1 2">ATCC 12442</strain>
    </source>
</reference>
<gene>
    <name evidence="1" type="ORF">DL89DRAFT_259447</name>
</gene>
<accession>A0A1Y1W2S2</accession>
<sequence length="125" mass="14250">MAFAAGAAVTLPTIGALGTLAYQARNMQGDNKSGDGQQRRPSFLQAENTRSLILEDDPSEFSSFSSNPSIMDQRMMTRRESMPEAVKFDQVKPDMSLLEEPHLQTWRTRYMWGRRYGMNFAHNDR</sequence>
<comment type="caution">
    <text evidence="1">The sequence shown here is derived from an EMBL/GenBank/DDBJ whole genome shotgun (WGS) entry which is preliminary data.</text>
</comment>
<name>A0A1Y1W2S2_9FUNG</name>